<reference evidence="1" key="1">
    <citation type="journal article" date="2015" name="Nature">
        <title>Complex archaea that bridge the gap between prokaryotes and eukaryotes.</title>
        <authorList>
            <person name="Spang A."/>
            <person name="Saw J.H."/>
            <person name="Jorgensen S.L."/>
            <person name="Zaremba-Niedzwiedzka K."/>
            <person name="Martijn J."/>
            <person name="Lind A.E."/>
            <person name="van Eijk R."/>
            <person name="Schleper C."/>
            <person name="Guy L."/>
            <person name="Ettema T.J."/>
        </authorList>
    </citation>
    <scope>NUCLEOTIDE SEQUENCE</scope>
</reference>
<gene>
    <name evidence="1" type="ORF">LCGC14_2880380</name>
</gene>
<sequence length="109" mass="11786">MPIKLFKGHVLPVFRFTIKDEDGVIVNLTNATAAKCHIRKEDATSNEFTGADEDAVIQSPETDGRINYTLPTGGIDEAGSYSGQLIITFPGGGQPTERFRFQVEEGLGA</sequence>
<evidence type="ECO:0000313" key="1">
    <source>
        <dbReference type="EMBL" id="KKK74775.1"/>
    </source>
</evidence>
<organism evidence="1">
    <name type="scientific">marine sediment metagenome</name>
    <dbReference type="NCBI Taxonomy" id="412755"/>
    <lineage>
        <taxon>unclassified sequences</taxon>
        <taxon>metagenomes</taxon>
        <taxon>ecological metagenomes</taxon>
    </lineage>
</organism>
<dbReference type="AlphaFoldDB" id="A0A0F8YM07"/>
<dbReference type="Gene3D" id="2.60.40.3350">
    <property type="match status" value="1"/>
</dbReference>
<comment type="caution">
    <text evidence="1">The sequence shown here is derived from an EMBL/GenBank/DDBJ whole genome shotgun (WGS) entry which is preliminary data.</text>
</comment>
<dbReference type="EMBL" id="LAZR01056161">
    <property type="protein sequence ID" value="KKK74775.1"/>
    <property type="molecule type" value="Genomic_DNA"/>
</dbReference>
<protein>
    <submittedName>
        <fullName evidence="1">Uncharacterized protein</fullName>
    </submittedName>
</protein>
<name>A0A0F8YM07_9ZZZZ</name>
<proteinExistence type="predicted"/>
<accession>A0A0F8YM07</accession>